<dbReference type="InterPro" id="IPR052983">
    <property type="entry name" value="MFS_Riboflavin_Transporter"/>
</dbReference>
<organism evidence="8 9">
    <name type="scientific">Streptococcus merionis</name>
    <dbReference type="NCBI Taxonomy" id="400065"/>
    <lineage>
        <taxon>Bacteria</taxon>
        <taxon>Bacillati</taxon>
        <taxon>Bacillota</taxon>
        <taxon>Bacilli</taxon>
        <taxon>Lactobacillales</taxon>
        <taxon>Streptococcaceae</taxon>
        <taxon>Streptococcus</taxon>
    </lineage>
</organism>
<evidence type="ECO:0000313" key="8">
    <source>
        <dbReference type="EMBL" id="SNU89121.1"/>
    </source>
</evidence>
<dbReference type="CDD" id="cd17353">
    <property type="entry name" value="MFS_OFA_like"/>
    <property type="match status" value="1"/>
</dbReference>
<sequence length="456" mass="49128">MHYIPKIFYSQYKQTYYSKFIFVIIDKLFRKWYLFLVIYFTNKHRKVFLMQTSLNRWRVLAASTAILLCTGAVYAFSVFAGPLSAQTGWSMGEIMTAFAINSAIGPIPMIFGGYLVDKGYVKWTIALGAILFAIGFYLTGYVTSPGMLYVTYGLMAGLGQGFAYSGALSNTIRLFPDKRGLASGILTGGMGFAAVIASPIASNLIQSNAGDAKLAFRTLGLAYIIIVLIASLFIQPAPAGYQPTGWTPPKDGRGNLVSKTWKDMLKTPLFYIIISMFFVGAFSGLMIASQASPIGTTMFGLSASTAALYVSLYSIANSSGRLIWGSVSDKIGRSNTLTIIYGVVAASLLALTIIPGQLGFTIGIIGLGICFGGVMGVFPSIVMENYGPANQGVNYGIVFTGYSLAAFFAPRVAVQMATANNGDYSNAFYVAIVLALLGLILNFVYQAFRKKAKQTD</sequence>
<feature type="transmembrane region" description="Helical" evidence="6">
    <location>
        <begin position="294"/>
        <end position="315"/>
    </location>
</feature>
<keyword evidence="5 6" id="KW-0472">Membrane</keyword>
<evidence type="ECO:0000256" key="2">
    <source>
        <dbReference type="ARBA" id="ARBA00022448"/>
    </source>
</evidence>
<evidence type="ECO:0000259" key="7">
    <source>
        <dbReference type="PROSITE" id="PS50850"/>
    </source>
</evidence>
<evidence type="ECO:0000256" key="3">
    <source>
        <dbReference type="ARBA" id="ARBA00022692"/>
    </source>
</evidence>
<keyword evidence="4 6" id="KW-1133">Transmembrane helix</keyword>
<evidence type="ECO:0000313" key="9">
    <source>
        <dbReference type="Proteomes" id="UP000215185"/>
    </source>
</evidence>
<dbReference type="PANTHER" id="PTHR43385:SF1">
    <property type="entry name" value="RIBOFLAVIN TRANSPORTER RIBJ"/>
    <property type="match status" value="1"/>
</dbReference>
<dbReference type="PANTHER" id="PTHR43385">
    <property type="entry name" value="RIBOFLAVIN TRANSPORTER RIBJ"/>
    <property type="match status" value="1"/>
</dbReference>
<protein>
    <submittedName>
        <fullName evidence="8">MFS family major facilitator transporter, oxalate:formate antiporter</fullName>
    </submittedName>
</protein>
<feature type="transmembrane region" description="Helical" evidence="6">
    <location>
        <begin position="426"/>
        <end position="445"/>
    </location>
</feature>
<dbReference type="Proteomes" id="UP000215185">
    <property type="component" value="Chromosome 1"/>
</dbReference>
<proteinExistence type="predicted"/>
<feature type="transmembrane region" description="Helical" evidence="6">
    <location>
        <begin position="180"/>
        <end position="202"/>
    </location>
</feature>
<feature type="transmembrane region" description="Helical" evidence="6">
    <location>
        <begin position="149"/>
        <end position="168"/>
    </location>
</feature>
<dbReference type="GO" id="GO:0005886">
    <property type="term" value="C:plasma membrane"/>
    <property type="evidence" value="ECO:0007669"/>
    <property type="project" value="UniProtKB-SubCell"/>
</dbReference>
<dbReference type="InterPro" id="IPR036259">
    <property type="entry name" value="MFS_trans_sf"/>
</dbReference>
<evidence type="ECO:0000256" key="4">
    <source>
        <dbReference type="ARBA" id="ARBA00022989"/>
    </source>
</evidence>
<feature type="transmembrane region" description="Helical" evidence="6">
    <location>
        <begin position="94"/>
        <end position="116"/>
    </location>
</feature>
<dbReference type="Pfam" id="PF07690">
    <property type="entry name" value="MFS_1"/>
    <property type="match status" value="1"/>
</dbReference>
<feature type="transmembrane region" description="Helical" evidence="6">
    <location>
        <begin position="214"/>
        <end position="234"/>
    </location>
</feature>
<dbReference type="AlphaFoldDB" id="A0A239SUF7"/>
<dbReference type="PROSITE" id="PS50850">
    <property type="entry name" value="MFS"/>
    <property type="match status" value="1"/>
</dbReference>
<feature type="transmembrane region" description="Helical" evidence="6">
    <location>
        <begin position="269"/>
        <end position="288"/>
    </location>
</feature>
<feature type="transmembrane region" description="Helical" evidence="6">
    <location>
        <begin position="360"/>
        <end position="381"/>
    </location>
</feature>
<dbReference type="Gene3D" id="1.20.1250.20">
    <property type="entry name" value="MFS general substrate transporter like domains"/>
    <property type="match status" value="2"/>
</dbReference>
<feature type="transmembrane region" description="Helical" evidence="6">
    <location>
        <begin position="123"/>
        <end position="143"/>
    </location>
</feature>
<evidence type="ECO:0000256" key="5">
    <source>
        <dbReference type="ARBA" id="ARBA00023136"/>
    </source>
</evidence>
<dbReference type="GO" id="GO:0022857">
    <property type="term" value="F:transmembrane transporter activity"/>
    <property type="evidence" value="ECO:0007669"/>
    <property type="project" value="InterPro"/>
</dbReference>
<keyword evidence="9" id="KW-1185">Reference proteome</keyword>
<accession>A0A239SUF7</accession>
<evidence type="ECO:0000256" key="1">
    <source>
        <dbReference type="ARBA" id="ARBA00004651"/>
    </source>
</evidence>
<dbReference type="SUPFAM" id="SSF103473">
    <property type="entry name" value="MFS general substrate transporter"/>
    <property type="match status" value="1"/>
</dbReference>
<feature type="transmembrane region" description="Helical" evidence="6">
    <location>
        <begin position="20"/>
        <end position="40"/>
    </location>
</feature>
<keyword evidence="2" id="KW-0813">Transport</keyword>
<feature type="transmembrane region" description="Helical" evidence="6">
    <location>
        <begin position="336"/>
        <end position="354"/>
    </location>
</feature>
<gene>
    <name evidence="8" type="primary">oxlT</name>
    <name evidence="8" type="ORF">SAMEA4412692_01368</name>
</gene>
<dbReference type="EMBL" id="LT906439">
    <property type="protein sequence ID" value="SNU89121.1"/>
    <property type="molecule type" value="Genomic_DNA"/>
</dbReference>
<dbReference type="InterPro" id="IPR020846">
    <property type="entry name" value="MFS_dom"/>
</dbReference>
<reference evidence="8 9" key="1">
    <citation type="submission" date="2017-06" db="EMBL/GenBank/DDBJ databases">
        <authorList>
            <consortium name="Pathogen Informatics"/>
        </authorList>
    </citation>
    <scope>NUCLEOTIDE SEQUENCE [LARGE SCALE GENOMIC DNA]</scope>
    <source>
        <strain evidence="8 9">NCTC13788</strain>
    </source>
</reference>
<dbReference type="KEGG" id="smen:SAMEA4412692_1368"/>
<keyword evidence="3 6" id="KW-0812">Transmembrane</keyword>
<dbReference type="eggNOG" id="COG2223">
    <property type="taxonomic scope" value="Bacteria"/>
</dbReference>
<dbReference type="InterPro" id="IPR011701">
    <property type="entry name" value="MFS"/>
</dbReference>
<comment type="subcellular location">
    <subcellularLocation>
        <location evidence="1">Cell membrane</location>
        <topology evidence="1">Multi-pass membrane protein</topology>
    </subcellularLocation>
</comment>
<feature type="transmembrane region" description="Helical" evidence="6">
    <location>
        <begin position="60"/>
        <end position="82"/>
    </location>
</feature>
<feature type="domain" description="Major facilitator superfamily (MFS) profile" evidence="7">
    <location>
        <begin position="58"/>
        <end position="450"/>
    </location>
</feature>
<name>A0A239SUF7_9STRE</name>
<dbReference type="STRING" id="1123308.GCA_000380085_01671"/>
<feature type="transmembrane region" description="Helical" evidence="6">
    <location>
        <begin position="393"/>
        <end position="414"/>
    </location>
</feature>
<evidence type="ECO:0000256" key="6">
    <source>
        <dbReference type="SAM" id="Phobius"/>
    </source>
</evidence>